<dbReference type="Pfam" id="PF02441">
    <property type="entry name" value="Flavoprotein"/>
    <property type="match status" value="1"/>
</dbReference>
<keyword evidence="3" id="KW-1185">Reference proteome</keyword>
<feature type="domain" description="Flavoprotein" evidence="1">
    <location>
        <begin position="31"/>
        <end position="143"/>
    </location>
</feature>
<dbReference type="InterPro" id="IPR003382">
    <property type="entry name" value="Flavoprotein"/>
</dbReference>
<accession>A0ABS6E3P5</accession>
<gene>
    <name evidence="2" type="ORF">KQI42_05940</name>
</gene>
<comment type="caution">
    <text evidence="2">The sequence shown here is derived from an EMBL/GenBank/DDBJ whole genome shotgun (WGS) entry which is preliminary data.</text>
</comment>
<organism evidence="2 3">
    <name type="scientific">Tissierella simiarum</name>
    <dbReference type="NCBI Taxonomy" id="2841534"/>
    <lineage>
        <taxon>Bacteria</taxon>
        <taxon>Bacillati</taxon>
        <taxon>Bacillota</taxon>
        <taxon>Tissierellia</taxon>
        <taxon>Tissierellales</taxon>
        <taxon>Tissierellaceae</taxon>
        <taxon>Tissierella</taxon>
    </lineage>
</organism>
<sequence length="269" mass="30659">MNKLDIKKIVEEVLVEYIAEKVIEKLIERKKRAIVIFTGASIGFNQSIKSLQSLKRDGWDFEIVMSKGAERALTVNLIKELLSVDNVITEDFSFNMEKLLEENNFIIVPTLTVKTTSKIANCIIDNPTTSIISRFIMNGRPVIASINGCCPDNEERNKFGFSPTESYKIKLRENIEAIKSYGVSLTISENLDKKTNEMFFRTYGIPQLGESKKLSIKDNKVINIESKVITRSTILDNSIYNVINLRKDVIITDLAKEEAEKRNIRLIKM</sequence>
<name>A0ABS6E3P5_9FIRM</name>
<evidence type="ECO:0000259" key="1">
    <source>
        <dbReference type="Pfam" id="PF02441"/>
    </source>
</evidence>
<evidence type="ECO:0000313" key="2">
    <source>
        <dbReference type="EMBL" id="MBU5437538.1"/>
    </source>
</evidence>
<protein>
    <recommendedName>
        <fullName evidence="1">Flavoprotein domain-containing protein</fullName>
    </recommendedName>
</protein>
<reference evidence="2 3" key="1">
    <citation type="submission" date="2021-06" db="EMBL/GenBank/DDBJ databases">
        <authorList>
            <person name="Sun Q."/>
            <person name="Li D."/>
        </authorList>
    </citation>
    <scope>NUCLEOTIDE SEQUENCE [LARGE SCALE GENOMIC DNA]</scope>
    <source>
        <strain evidence="2 3">MSJ-40</strain>
    </source>
</reference>
<evidence type="ECO:0000313" key="3">
    <source>
        <dbReference type="Proteomes" id="UP000749471"/>
    </source>
</evidence>
<dbReference type="EMBL" id="JAHLPM010000004">
    <property type="protein sequence ID" value="MBU5437538.1"/>
    <property type="molecule type" value="Genomic_DNA"/>
</dbReference>
<dbReference type="Proteomes" id="UP000749471">
    <property type="component" value="Unassembled WGS sequence"/>
</dbReference>
<dbReference type="RefSeq" id="WP_216517761.1">
    <property type="nucleotide sequence ID" value="NZ_JAHLPM010000004.1"/>
</dbReference>
<proteinExistence type="predicted"/>